<feature type="non-terminal residue" evidence="1">
    <location>
        <position position="189"/>
    </location>
</feature>
<dbReference type="InterPro" id="IPR031410">
    <property type="entry name" value="SAXO4"/>
</dbReference>
<proteinExistence type="predicted"/>
<keyword evidence="2" id="KW-1185">Reference proteome</keyword>
<dbReference type="PANTHER" id="PTHR34349:SF1">
    <property type="entry name" value="PROTEIN PHOSPHATASE 1 REGULATORY SUBUNIT 32"/>
    <property type="match status" value="1"/>
</dbReference>
<dbReference type="AlphaFoldDB" id="A0A7L3AM26"/>
<dbReference type="PANTHER" id="PTHR34349">
    <property type="entry name" value="PROTEIN PHOSPHATASE 1 REGULATORY SUBUNIT 32"/>
    <property type="match status" value="1"/>
</dbReference>
<dbReference type="GO" id="GO:0019902">
    <property type="term" value="F:phosphatase binding"/>
    <property type="evidence" value="ECO:0007669"/>
    <property type="project" value="TreeGrafter"/>
</dbReference>
<reference evidence="1 2" key="1">
    <citation type="submission" date="2019-09" db="EMBL/GenBank/DDBJ databases">
        <title>Bird 10,000 Genomes (B10K) Project - Family phase.</title>
        <authorList>
            <person name="Zhang G."/>
        </authorList>
    </citation>
    <scope>NUCLEOTIDE SEQUENCE [LARGE SCALE GENOMIC DNA]</scope>
    <source>
        <strain evidence="1">B10K-DU-003-42</strain>
        <tissue evidence="1">Mixed tissue sample</tissue>
    </source>
</reference>
<evidence type="ECO:0000313" key="1">
    <source>
        <dbReference type="EMBL" id="NXT20599.1"/>
    </source>
</evidence>
<protein>
    <submittedName>
        <fullName evidence="1">PPR32 phosphatase</fullName>
    </submittedName>
</protein>
<organism evidence="1 2">
    <name type="scientific">Syrrhaptes paradoxus</name>
    <name type="common">Pallas's sandgrouse</name>
    <dbReference type="NCBI Taxonomy" id="302527"/>
    <lineage>
        <taxon>Eukaryota</taxon>
        <taxon>Metazoa</taxon>
        <taxon>Chordata</taxon>
        <taxon>Craniata</taxon>
        <taxon>Vertebrata</taxon>
        <taxon>Euteleostomi</taxon>
        <taxon>Archelosauria</taxon>
        <taxon>Archosauria</taxon>
        <taxon>Dinosauria</taxon>
        <taxon>Saurischia</taxon>
        <taxon>Theropoda</taxon>
        <taxon>Coelurosauria</taxon>
        <taxon>Aves</taxon>
        <taxon>Neognathae</taxon>
        <taxon>Neoaves</taxon>
        <taxon>Columbimorphae</taxon>
        <taxon>Pterocliformes</taxon>
        <taxon>Pteroclidae</taxon>
        <taxon>Syrrhaptes</taxon>
    </lineage>
</organism>
<dbReference type="Pfam" id="PF15691">
    <property type="entry name" value="PPP1R32"/>
    <property type="match status" value="1"/>
</dbReference>
<sequence>MAPACPFVCPRGKLRSLPQGWPAAGLGTRGSADLMNFYATTSAVAHGHPHFRPRLGHHAGTGFVSNERSAVRSLLCPRGTAEGHRQDTAVTTTAEHFKPLWVPDGRSLLPRRVHPPESGYLQDSPLTCLRAGVEGPQNVAGDWGGPSPPRLLPADILQKSTVGAKELSGFSKAAPRTHRVLPALPGQPV</sequence>
<name>A0A7L3AM26_9AVES</name>
<evidence type="ECO:0000313" key="2">
    <source>
        <dbReference type="Proteomes" id="UP000536260"/>
    </source>
</evidence>
<feature type="non-terminal residue" evidence="1">
    <location>
        <position position="1"/>
    </location>
</feature>
<dbReference type="EMBL" id="VZTO01007639">
    <property type="protein sequence ID" value="NXT20599.1"/>
    <property type="molecule type" value="Genomic_DNA"/>
</dbReference>
<accession>A0A7L3AM26</accession>
<dbReference type="Proteomes" id="UP000536260">
    <property type="component" value="Unassembled WGS sequence"/>
</dbReference>
<comment type="caution">
    <text evidence="1">The sequence shown here is derived from an EMBL/GenBank/DDBJ whole genome shotgun (WGS) entry which is preliminary data.</text>
</comment>
<gene>
    <name evidence="1" type="primary">Ppp1r32</name>
    <name evidence="1" type="ORF">SYRPAR_R13977</name>
</gene>